<organism evidence="1 2">
    <name type="scientific">Ficus carica</name>
    <name type="common">Common fig</name>
    <dbReference type="NCBI Taxonomy" id="3494"/>
    <lineage>
        <taxon>Eukaryota</taxon>
        <taxon>Viridiplantae</taxon>
        <taxon>Streptophyta</taxon>
        <taxon>Embryophyta</taxon>
        <taxon>Tracheophyta</taxon>
        <taxon>Spermatophyta</taxon>
        <taxon>Magnoliopsida</taxon>
        <taxon>eudicotyledons</taxon>
        <taxon>Gunneridae</taxon>
        <taxon>Pentapetalae</taxon>
        <taxon>rosids</taxon>
        <taxon>fabids</taxon>
        <taxon>Rosales</taxon>
        <taxon>Moraceae</taxon>
        <taxon>Ficeae</taxon>
        <taxon>Ficus</taxon>
    </lineage>
</organism>
<gene>
    <name evidence="1" type="ORF">TIFTF001_040470</name>
</gene>
<dbReference type="PANTHER" id="PTHR33240:SF8">
    <property type="entry name" value="OS03G0439900 PROTEIN"/>
    <property type="match status" value="1"/>
</dbReference>
<reference evidence="1" key="1">
    <citation type="submission" date="2023-07" db="EMBL/GenBank/DDBJ databases">
        <title>draft genome sequence of fig (Ficus carica).</title>
        <authorList>
            <person name="Takahashi T."/>
            <person name="Nishimura K."/>
        </authorList>
    </citation>
    <scope>NUCLEOTIDE SEQUENCE</scope>
</reference>
<keyword evidence="2" id="KW-1185">Reference proteome</keyword>
<dbReference type="CDD" id="cd00303">
    <property type="entry name" value="retropepsin_like"/>
    <property type="match status" value="1"/>
</dbReference>
<dbReference type="Proteomes" id="UP001187192">
    <property type="component" value="Unassembled WGS sequence"/>
</dbReference>
<sequence length="235" mass="25936">MDQFCEFHKDHGHLIVDCKALHCKIVELLKQGHLKELLSDKGRQTYGIPKDRFECDKRRSSETPSPPPTKKTIGVVLGGSGHSSDSVDHIISLHEKKATKLCRSHDVALVITLLIANCQVGRILVDNGSSADILFLTALKEMDISKSQIEKAAMTLVGFNGKSTQVVGKIQLHVFVGGENKLTTFFVMDSASIYIIILSHQWIHSLKAVPSTYHQVISFPTKRGIREINGDQVAA</sequence>
<accession>A0AA87YU10</accession>
<protein>
    <recommendedName>
        <fullName evidence="3">Peptidase A2 domain-containing protein</fullName>
    </recommendedName>
</protein>
<dbReference type="InterPro" id="IPR021109">
    <property type="entry name" value="Peptidase_aspartic_dom_sf"/>
</dbReference>
<evidence type="ECO:0008006" key="3">
    <source>
        <dbReference type="Google" id="ProtNLM"/>
    </source>
</evidence>
<dbReference type="Gene3D" id="2.40.70.10">
    <property type="entry name" value="Acid Proteases"/>
    <property type="match status" value="1"/>
</dbReference>
<proteinExistence type="predicted"/>
<dbReference type="PANTHER" id="PTHR33240">
    <property type="entry name" value="OS08G0508500 PROTEIN"/>
    <property type="match status" value="1"/>
</dbReference>
<evidence type="ECO:0000313" key="1">
    <source>
        <dbReference type="EMBL" id="GMN23534.1"/>
    </source>
</evidence>
<dbReference type="EMBL" id="BTGU01001460">
    <property type="protein sequence ID" value="GMN23534.1"/>
    <property type="molecule type" value="Genomic_DNA"/>
</dbReference>
<name>A0AA87YU10_FICCA</name>
<evidence type="ECO:0000313" key="2">
    <source>
        <dbReference type="Proteomes" id="UP001187192"/>
    </source>
</evidence>
<comment type="caution">
    <text evidence="1">The sequence shown here is derived from an EMBL/GenBank/DDBJ whole genome shotgun (WGS) entry which is preliminary data.</text>
</comment>
<dbReference type="AlphaFoldDB" id="A0AA87YU10"/>